<dbReference type="PANTHER" id="PTHR46558:SF15">
    <property type="entry name" value="HELIX-TURN-HELIX DOMAIN PROTEIN"/>
    <property type="match status" value="1"/>
</dbReference>
<dbReference type="SMART" id="SM00530">
    <property type="entry name" value="HTH_XRE"/>
    <property type="match status" value="1"/>
</dbReference>
<feature type="transmembrane region" description="Helical" evidence="2">
    <location>
        <begin position="110"/>
        <end position="129"/>
    </location>
</feature>
<keyword evidence="1" id="KW-0238">DNA-binding</keyword>
<evidence type="ECO:0000259" key="3">
    <source>
        <dbReference type="PROSITE" id="PS50943"/>
    </source>
</evidence>
<gene>
    <name evidence="4" type="ORF">ESZ54_01035</name>
</gene>
<evidence type="ECO:0000256" key="2">
    <source>
        <dbReference type="SAM" id="Phobius"/>
    </source>
</evidence>
<evidence type="ECO:0000313" key="4">
    <source>
        <dbReference type="EMBL" id="THB62427.1"/>
    </source>
</evidence>
<feature type="domain" description="HTH cro/C1-type" evidence="3">
    <location>
        <begin position="7"/>
        <end position="61"/>
    </location>
</feature>
<dbReference type="GO" id="GO:0003677">
    <property type="term" value="F:DNA binding"/>
    <property type="evidence" value="ECO:0007669"/>
    <property type="project" value="UniProtKB-KW"/>
</dbReference>
<proteinExistence type="predicted"/>
<dbReference type="SUPFAM" id="SSF47413">
    <property type="entry name" value="lambda repressor-like DNA-binding domains"/>
    <property type="match status" value="1"/>
</dbReference>
<dbReference type="OrthoDB" id="4427456at2"/>
<dbReference type="Proteomes" id="UP000310506">
    <property type="component" value="Unassembled WGS sequence"/>
</dbReference>
<evidence type="ECO:0000256" key="1">
    <source>
        <dbReference type="ARBA" id="ARBA00023125"/>
    </source>
</evidence>
<reference evidence="4 5" key="1">
    <citation type="submission" date="2019-01" db="EMBL/GenBank/DDBJ databases">
        <title>Vagococcus silagei sp. nov. isolated from brewer's grain.</title>
        <authorList>
            <person name="Guu J.-R."/>
        </authorList>
    </citation>
    <scope>NUCLEOTIDE SEQUENCE [LARGE SCALE GENOMIC DNA]</scope>
    <source>
        <strain evidence="4 5">2B-2</strain>
    </source>
</reference>
<sequence>MDIATKLKDKRKQLGFTQEEISNQLHVSRQTISNWETGKSVPDIYNLIALSDLYTLTLDELIKEDIKMVANIKRESKEKKYLKVTMLISVVGLITFGLSFLMSASHLTDFLRGFSVGMWIISVLIFIIIKMNAILKDINNS</sequence>
<dbReference type="PROSITE" id="PS50943">
    <property type="entry name" value="HTH_CROC1"/>
    <property type="match status" value="1"/>
</dbReference>
<name>A0A4S3B7G9_9ENTE</name>
<dbReference type="AlphaFoldDB" id="A0A4S3B7G9"/>
<accession>A0A4S3B7G9</accession>
<dbReference type="EMBL" id="SDGV01000001">
    <property type="protein sequence ID" value="THB62427.1"/>
    <property type="molecule type" value="Genomic_DNA"/>
</dbReference>
<dbReference type="InterPro" id="IPR010982">
    <property type="entry name" value="Lambda_DNA-bd_dom_sf"/>
</dbReference>
<protein>
    <submittedName>
        <fullName evidence="4">XRE family transcriptional regulator</fullName>
    </submittedName>
</protein>
<dbReference type="Pfam" id="PF01381">
    <property type="entry name" value="HTH_3"/>
    <property type="match status" value="1"/>
</dbReference>
<dbReference type="RefSeq" id="WP_136135813.1">
    <property type="nucleotide sequence ID" value="NZ_SDGV01000001.1"/>
</dbReference>
<keyword evidence="2" id="KW-0472">Membrane</keyword>
<dbReference type="PANTHER" id="PTHR46558">
    <property type="entry name" value="TRACRIPTIONAL REGULATORY PROTEIN-RELATED-RELATED"/>
    <property type="match status" value="1"/>
</dbReference>
<keyword evidence="2" id="KW-0812">Transmembrane</keyword>
<evidence type="ECO:0000313" key="5">
    <source>
        <dbReference type="Proteomes" id="UP000310506"/>
    </source>
</evidence>
<feature type="transmembrane region" description="Helical" evidence="2">
    <location>
        <begin position="81"/>
        <end position="104"/>
    </location>
</feature>
<keyword evidence="5" id="KW-1185">Reference proteome</keyword>
<dbReference type="CDD" id="cd00093">
    <property type="entry name" value="HTH_XRE"/>
    <property type="match status" value="1"/>
</dbReference>
<comment type="caution">
    <text evidence="4">The sequence shown here is derived from an EMBL/GenBank/DDBJ whole genome shotgun (WGS) entry which is preliminary data.</text>
</comment>
<organism evidence="4 5">
    <name type="scientific">Vagococcus silagei</name>
    <dbReference type="NCBI Taxonomy" id="2508885"/>
    <lineage>
        <taxon>Bacteria</taxon>
        <taxon>Bacillati</taxon>
        <taxon>Bacillota</taxon>
        <taxon>Bacilli</taxon>
        <taxon>Lactobacillales</taxon>
        <taxon>Enterococcaceae</taxon>
        <taxon>Vagococcus</taxon>
    </lineage>
</organism>
<keyword evidence="2" id="KW-1133">Transmembrane helix</keyword>
<dbReference type="InterPro" id="IPR001387">
    <property type="entry name" value="Cro/C1-type_HTH"/>
</dbReference>
<dbReference type="Gene3D" id="1.10.260.40">
    <property type="entry name" value="lambda repressor-like DNA-binding domains"/>
    <property type="match status" value="1"/>
</dbReference>